<dbReference type="STRING" id="530564.Psta_2046"/>
<dbReference type="OrthoDB" id="283033at2"/>
<keyword evidence="2" id="KW-1133">Transmembrane helix</keyword>
<keyword evidence="2" id="KW-0472">Membrane</keyword>
<dbReference type="EMBL" id="CP001848">
    <property type="protein sequence ID" value="ADB16720.1"/>
    <property type="molecule type" value="Genomic_DNA"/>
</dbReference>
<dbReference type="Proteomes" id="UP000001887">
    <property type="component" value="Chromosome"/>
</dbReference>
<dbReference type="KEGG" id="psl:Psta_2046"/>
<evidence type="ECO:0000313" key="4">
    <source>
        <dbReference type="Proteomes" id="UP000001887"/>
    </source>
</evidence>
<accession>D2R1K1</accession>
<evidence type="ECO:0000313" key="3">
    <source>
        <dbReference type="EMBL" id="ADB16720.1"/>
    </source>
</evidence>
<protein>
    <submittedName>
        <fullName evidence="3">Uncharacterized protein</fullName>
    </submittedName>
</protein>
<feature type="transmembrane region" description="Helical" evidence="2">
    <location>
        <begin position="53"/>
        <end position="74"/>
    </location>
</feature>
<keyword evidence="4" id="KW-1185">Reference proteome</keyword>
<reference evidence="3 4" key="1">
    <citation type="journal article" date="2009" name="Stand. Genomic Sci.">
        <title>Complete genome sequence of Pirellula staleyi type strain (ATCC 27377).</title>
        <authorList>
            <person name="Clum A."/>
            <person name="Tindall B.J."/>
            <person name="Sikorski J."/>
            <person name="Ivanova N."/>
            <person name="Mavrommatis K."/>
            <person name="Lucas S."/>
            <person name="Glavina del Rio T."/>
            <person name="Nolan M."/>
            <person name="Chen F."/>
            <person name="Tice H."/>
            <person name="Pitluck S."/>
            <person name="Cheng J.F."/>
            <person name="Chertkov O."/>
            <person name="Brettin T."/>
            <person name="Han C."/>
            <person name="Detter J.C."/>
            <person name="Kuske C."/>
            <person name="Bruce D."/>
            <person name="Goodwin L."/>
            <person name="Ovchinikova G."/>
            <person name="Pati A."/>
            <person name="Mikhailova N."/>
            <person name="Chen A."/>
            <person name="Palaniappan K."/>
            <person name="Land M."/>
            <person name="Hauser L."/>
            <person name="Chang Y.J."/>
            <person name="Jeffries C.D."/>
            <person name="Chain P."/>
            <person name="Rohde M."/>
            <person name="Goker M."/>
            <person name="Bristow J."/>
            <person name="Eisen J.A."/>
            <person name="Markowitz V."/>
            <person name="Hugenholtz P."/>
            <person name="Kyrpides N.C."/>
            <person name="Klenk H.P."/>
            <person name="Lapidus A."/>
        </authorList>
    </citation>
    <scope>NUCLEOTIDE SEQUENCE [LARGE SCALE GENOMIC DNA]</scope>
    <source>
        <strain evidence="4">ATCC 27377 / DSM 6068 / ICPB 4128</strain>
    </source>
</reference>
<dbReference type="PROSITE" id="PS51257">
    <property type="entry name" value="PROKAR_LIPOPROTEIN"/>
    <property type="match status" value="1"/>
</dbReference>
<dbReference type="HOGENOM" id="CLU_2234016_0_0_0"/>
<organism evidence="3 4">
    <name type="scientific">Pirellula staleyi (strain ATCC 27377 / DSM 6068 / ICPB 4128)</name>
    <name type="common">Pirella staleyi</name>
    <dbReference type="NCBI Taxonomy" id="530564"/>
    <lineage>
        <taxon>Bacteria</taxon>
        <taxon>Pseudomonadati</taxon>
        <taxon>Planctomycetota</taxon>
        <taxon>Planctomycetia</taxon>
        <taxon>Pirellulales</taxon>
        <taxon>Pirellulaceae</taxon>
        <taxon>Pirellula</taxon>
    </lineage>
</organism>
<dbReference type="AlphaFoldDB" id="D2R1K1"/>
<proteinExistence type="predicted"/>
<dbReference type="eggNOG" id="ENOG502ZG9A">
    <property type="taxonomic scope" value="Bacteria"/>
</dbReference>
<feature type="transmembrane region" description="Helical" evidence="2">
    <location>
        <begin position="12"/>
        <end position="33"/>
    </location>
</feature>
<name>D2R1K1_PIRSD</name>
<evidence type="ECO:0000256" key="1">
    <source>
        <dbReference type="SAM" id="MobiDB-lite"/>
    </source>
</evidence>
<keyword evidence="2" id="KW-0812">Transmembrane</keyword>
<gene>
    <name evidence="3" type="ordered locus">Psta_2046</name>
</gene>
<feature type="region of interest" description="Disordered" evidence="1">
    <location>
        <begin position="82"/>
        <end position="105"/>
    </location>
</feature>
<evidence type="ECO:0000256" key="2">
    <source>
        <dbReference type="SAM" id="Phobius"/>
    </source>
</evidence>
<sequence length="105" mass="11330" precursor="true">MSLKKRSNPFYAALLVVGVLFAITACAYFTMTVRNADPRRPTESGMINFMSSYGTQVIMVELGLLTVLTFLAIGTDDYWTGEGKLTGEGKPTSDSTKPTEPPAAT</sequence>